<feature type="signal peptide" evidence="1">
    <location>
        <begin position="1"/>
        <end position="25"/>
    </location>
</feature>
<organism evidence="2 3">
    <name type="scientific">Oryctolagus cuniculus</name>
    <name type="common">Rabbit</name>
    <dbReference type="NCBI Taxonomy" id="9986"/>
    <lineage>
        <taxon>Eukaryota</taxon>
        <taxon>Metazoa</taxon>
        <taxon>Chordata</taxon>
        <taxon>Craniata</taxon>
        <taxon>Vertebrata</taxon>
        <taxon>Euteleostomi</taxon>
        <taxon>Mammalia</taxon>
        <taxon>Eutheria</taxon>
        <taxon>Euarchontoglires</taxon>
        <taxon>Glires</taxon>
        <taxon>Lagomorpha</taxon>
        <taxon>Leporidae</taxon>
        <taxon>Oryctolagus</taxon>
    </lineage>
</organism>
<dbReference type="Bgee" id="ENSOCUG00000027753">
    <property type="expression patterns" value="Expressed in testis and 5 other cell types or tissues"/>
</dbReference>
<dbReference type="Ensembl" id="ENSOCUT00000032206.2">
    <property type="protein sequence ID" value="ENSOCUP00000017289.2"/>
    <property type="gene ID" value="ENSOCUG00000027753.2"/>
</dbReference>
<proteinExistence type="predicted"/>
<dbReference type="eggNOG" id="ENOG502TE8U">
    <property type="taxonomic scope" value="Eukaryota"/>
</dbReference>
<dbReference type="GeneTree" id="ENSGT00940000163115"/>
<evidence type="ECO:0000313" key="3">
    <source>
        <dbReference type="Proteomes" id="UP000001811"/>
    </source>
</evidence>
<dbReference type="Proteomes" id="UP000001811">
    <property type="component" value="Unplaced"/>
</dbReference>
<sequence length="86" mass="10040">MVSTMKLRTPLVLAFFCLVLPTVLGEMKKRYSKEELLIVECWGEPTVSDCRNKCSRSFKCFQENHTCCWTYCGDICWREPDTTTKC</sequence>
<gene>
    <name evidence="2" type="primary">WFDC11</name>
</gene>
<reference evidence="2" key="2">
    <citation type="submission" date="2025-08" db="UniProtKB">
        <authorList>
            <consortium name="Ensembl"/>
        </authorList>
    </citation>
    <scope>IDENTIFICATION</scope>
    <source>
        <strain evidence="2">Thorbecke</strain>
    </source>
</reference>
<dbReference type="AlphaFoldDB" id="G1TK08"/>
<keyword evidence="3" id="KW-1185">Reference proteome</keyword>
<dbReference type="STRING" id="9986.ENSOCUP00000017289"/>
<protein>
    <submittedName>
        <fullName evidence="2">WAP four-disulfide core domain 11</fullName>
    </submittedName>
</protein>
<dbReference type="HOGENOM" id="CLU_191873_0_0_1"/>
<evidence type="ECO:0000256" key="1">
    <source>
        <dbReference type="SAM" id="SignalP"/>
    </source>
</evidence>
<feature type="chain" id="PRO_5046685474" evidence="1">
    <location>
        <begin position="26"/>
        <end position="86"/>
    </location>
</feature>
<reference evidence="2 3" key="1">
    <citation type="journal article" date="2011" name="Nature">
        <title>A high-resolution map of human evolutionary constraint using 29 mammals.</title>
        <authorList>
            <person name="Lindblad-Toh K."/>
            <person name="Garber M."/>
            <person name="Zuk O."/>
            <person name="Lin M.F."/>
            <person name="Parker B.J."/>
            <person name="Washietl S."/>
            <person name="Kheradpour P."/>
            <person name="Ernst J."/>
            <person name="Jordan G."/>
            <person name="Mauceli E."/>
            <person name="Ward L.D."/>
            <person name="Lowe C.B."/>
            <person name="Holloway A.K."/>
            <person name="Clamp M."/>
            <person name="Gnerre S."/>
            <person name="Alfoldi J."/>
            <person name="Beal K."/>
            <person name="Chang J."/>
            <person name="Clawson H."/>
            <person name="Cuff J."/>
            <person name="Di Palma F."/>
            <person name="Fitzgerald S."/>
            <person name="Flicek P."/>
            <person name="Guttman M."/>
            <person name="Hubisz M.J."/>
            <person name="Jaffe D.B."/>
            <person name="Jungreis I."/>
            <person name="Kent W.J."/>
            <person name="Kostka D."/>
            <person name="Lara M."/>
            <person name="Martins A.L."/>
            <person name="Massingham T."/>
            <person name="Moltke I."/>
            <person name="Raney B.J."/>
            <person name="Rasmussen M.D."/>
            <person name="Robinson J."/>
            <person name="Stark A."/>
            <person name="Vilella A.J."/>
            <person name="Wen J."/>
            <person name="Xie X."/>
            <person name="Zody M.C."/>
            <person name="Baldwin J."/>
            <person name="Bloom T."/>
            <person name="Chin C.W."/>
            <person name="Heiman D."/>
            <person name="Nicol R."/>
            <person name="Nusbaum C."/>
            <person name="Young S."/>
            <person name="Wilkinson J."/>
            <person name="Worley K.C."/>
            <person name="Kovar C.L."/>
            <person name="Muzny D.M."/>
            <person name="Gibbs R.A."/>
            <person name="Cree A."/>
            <person name="Dihn H.H."/>
            <person name="Fowler G."/>
            <person name="Jhangiani S."/>
            <person name="Joshi V."/>
            <person name="Lee S."/>
            <person name="Lewis L.R."/>
            <person name="Nazareth L.V."/>
            <person name="Okwuonu G."/>
            <person name="Santibanez J."/>
            <person name="Warren W.C."/>
            <person name="Mardis E.R."/>
            <person name="Weinstock G.M."/>
            <person name="Wilson R.K."/>
            <person name="Delehaunty K."/>
            <person name="Dooling D."/>
            <person name="Fronik C."/>
            <person name="Fulton L."/>
            <person name="Fulton B."/>
            <person name="Graves T."/>
            <person name="Minx P."/>
            <person name="Sodergren E."/>
            <person name="Birney E."/>
            <person name="Margulies E.H."/>
            <person name="Herrero J."/>
            <person name="Green E.D."/>
            <person name="Haussler D."/>
            <person name="Siepel A."/>
            <person name="Goldman N."/>
            <person name="Pollard K.S."/>
            <person name="Pedersen J.S."/>
            <person name="Lander E.S."/>
            <person name="Kellis M."/>
        </authorList>
    </citation>
    <scope>NUCLEOTIDE SEQUENCE [LARGE SCALE GENOMIC DNA]</scope>
    <source>
        <strain evidence="3">Thorbecke</strain>
    </source>
</reference>
<dbReference type="PaxDb" id="9986-ENSOCUP00000017289"/>
<accession>G1TK08</accession>
<reference evidence="2" key="3">
    <citation type="submission" date="2025-09" db="UniProtKB">
        <authorList>
            <consortium name="Ensembl"/>
        </authorList>
    </citation>
    <scope>IDENTIFICATION</scope>
    <source>
        <strain evidence="2">Thorbecke</strain>
    </source>
</reference>
<dbReference type="InParanoid" id="G1TK08"/>
<keyword evidence="1" id="KW-0732">Signal</keyword>
<evidence type="ECO:0000313" key="2">
    <source>
        <dbReference type="Ensembl" id="ENSOCUP00000017289.2"/>
    </source>
</evidence>
<name>G1TK08_RABIT</name>